<protein>
    <recommendedName>
        <fullName evidence="3">Cell division protein FtsL</fullName>
    </recommendedName>
</protein>
<dbReference type="Proteomes" id="UP001595533">
    <property type="component" value="Unassembled WGS sequence"/>
</dbReference>
<proteinExistence type="predicted"/>
<comment type="caution">
    <text evidence="1">The sequence shown here is derived from an EMBL/GenBank/DDBJ whole genome shotgun (WGS) entry which is preliminary data.</text>
</comment>
<evidence type="ECO:0000313" key="1">
    <source>
        <dbReference type="EMBL" id="MFC3193858.1"/>
    </source>
</evidence>
<evidence type="ECO:0008006" key="3">
    <source>
        <dbReference type="Google" id="ProtNLM"/>
    </source>
</evidence>
<gene>
    <name evidence="1" type="ORF">ACFODZ_06370</name>
</gene>
<evidence type="ECO:0000313" key="2">
    <source>
        <dbReference type="Proteomes" id="UP001595533"/>
    </source>
</evidence>
<organism evidence="1 2">
    <name type="scientific">Marinicella sediminis</name>
    <dbReference type="NCBI Taxonomy" id="1792834"/>
    <lineage>
        <taxon>Bacteria</taxon>
        <taxon>Pseudomonadati</taxon>
        <taxon>Pseudomonadota</taxon>
        <taxon>Gammaproteobacteria</taxon>
        <taxon>Lysobacterales</taxon>
        <taxon>Marinicellaceae</taxon>
        <taxon>Marinicella</taxon>
    </lineage>
</organism>
<keyword evidence="2" id="KW-1185">Reference proteome</keyword>
<reference evidence="2" key="1">
    <citation type="journal article" date="2019" name="Int. J. Syst. Evol. Microbiol.">
        <title>The Global Catalogue of Microorganisms (GCM) 10K type strain sequencing project: providing services to taxonomists for standard genome sequencing and annotation.</title>
        <authorList>
            <consortium name="The Broad Institute Genomics Platform"/>
            <consortium name="The Broad Institute Genome Sequencing Center for Infectious Disease"/>
            <person name="Wu L."/>
            <person name="Ma J."/>
        </authorList>
    </citation>
    <scope>NUCLEOTIDE SEQUENCE [LARGE SCALE GENOMIC DNA]</scope>
    <source>
        <strain evidence="2">KCTC 42953</strain>
    </source>
</reference>
<accession>A0ABV7JAW3</accession>
<sequence length="113" mass="13111">MEDKQTFHIKQNRITQLLLLLVLFECSALLSLLLTEDDHQLAAIKAQVTNSLGTEAPTKELERFESWRIGPYQKTKLMFARQGDQQLSVQTSHWWGFEPNIHCLSVDREKPCQ</sequence>
<dbReference type="RefSeq" id="WP_077411348.1">
    <property type="nucleotide sequence ID" value="NZ_JBHRTS010000003.1"/>
</dbReference>
<name>A0ABV7JAW3_9GAMM</name>
<dbReference type="EMBL" id="JBHRTS010000003">
    <property type="protein sequence ID" value="MFC3193858.1"/>
    <property type="molecule type" value="Genomic_DNA"/>
</dbReference>